<dbReference type="EMBL" id="CAFBRB010000113">
    <property type="protein sequence ID" value="CAB5076596.1"/>
    <property type="molecule type" value="Genomic_DNA"/>
</dbReference>
<accession>A0A6J6LMU1</accession>
<reference evidence="1" key="1">
    <citation type="submission" date="2020-05" db="EMBL/GenBank/DDBJ databases">
        <authorList>
            <person name="Chiriac C."/>
            <person name="Salcher M."/>
            <person name="Ghai R."/>
            <person name="Kavagutti S V."/>
        </authorList>
    </citation>
    <scope>NUCLEOTIDE SEQUENCE</scope>
</reference>
<evidence type="ECO:0000313" key="4">
    <source>
        <dbReference type="EMBL" id="CAB5054442.1"/>
    </source>
</evidence>
<organism evidence="1">
    <name type="scientific">freshwater metagenome</name>
    <dbReference type="NCBI Taxonomy" id="449393"/>
    <lineage>
        <taxon>unclassified sequences</taxon>
        <taxon>metagenomes</taxon>
        <taxon>ecological metagenomes</taxon>
    </lineage>
</organism>
<evidence type="ECO:0000313" key="1">
    <source>
        <dbReference type="EMBL" id="CAB4662348.1"/>
    </source>
</evidence>
<evidence type="ECO:0000313" key="2">
    <source>
        <dbReference type="EMBL" id="CAB4842785.1"/>
    </source>
</evidence>
<evidence type="ECO:0000313" key="5">
    <source>
        <dbReference type="EMBL" id="CAB5076596.1"/>
    </source>
</evidence>
<name>A0A6J6LMU1_9ZZZZ</name>
<dbReference type="EMBL" id="CAEZWO010000074">
    <property type="protein sequence ID" value="CAB4662348.1"/>
    <property type="molecule type" value="Genomic_DNA"/>
</dbReference>
<sequence>MGKVIEMTVWKAHPGKMKEMLAVMSATRTVFLAAGVSEIKIVVGAAGKDVGNATMIQTFKGYADNGAVNEAIGDDAGVKAHQEKYKDLNIGTFISHDIYEVIEE</sequence>
<evidence type="ECO:0000313" key="3">
    <source>
        <dbReference type="EMBL" id="CAB4974677.1"/>
    </source>
</evidence>
<dbReference type="EMBL" id="CAFBQK010000129">
    <property type="protein sequence ID" value="CAB5054442.1"/>
    <property type="molecule type" value="Genomic_DNA"/>
</dbReference>
<dbReference type="AlphaFoldDB" id="A0A6J6LMU1"/>
<protein>
    <submittedName>
        <fullName evidence="1">Unannotated protein</fullName>
    </submittedName>
</protein>
<gene>
    <name evidence="1" type="ORF">UFOPK2254_00826</name>
    <name evidence="2" type="ORF">UFOPK3241_00723</name>
    <name evidence="3" type="ORF">UFOPK3937_00388</name>
    <name evidence="4" type="ORF">UFOPK4265_00967</name>
    <name evidence="5" type="ORF">UFOPK4401_00996</name>
</gene>
<proteinExistence type="predicted"/>
<dbReference type="Gene3D" id="3.30.70.100">
    <property type="match status" value="1"/>
</dbReference>
<dbReference type="EMBL" id="CAFAZX010000033">
    <property type="protein sequence ID" value="CAB4842785.1"/>
    <property type="molecule type" value="Genomic_DNA"/>
</dbReference>
<dbReference type="EMBL" id="CAFBOJ010000028">
    <property type="protein sequence ID" value="CAB4974677.1"/>
    <property type="molecule type" value="Genomic_DNA"/>
</dbReference>